<dbReference type="GO" id="GO:0005524">
    <property type="term" value="F:ATP binding"/>
    <property type="evidence" value="ECO:0007669"/>
    <property type="project" value="InterPro"/>
</dbReference>
<dbReference type="PIRSF" id="PIRSF002811">
    <property type="entry name" value="DnaG"/>
    <property type="match status" value="1"/>
</dbReference>
<dbReference type="GO" id="GO:0008270">
    <property type="term" value="F:zinc ion binding"/>
    <property type="evidence" value="ECO:0007669"/>
    <property type="project" value="UniProtKB-UniRule"/>
</dbReference>
<dbReference type="STRING" id="237682.SAMN05421676_106148"/>
<keyword evidence="11 12" id="KW-0804">Transcription</keyword>
<dbReference type="SMART" id="SM00493">
    <property type="entry name" value="TOPRIM"/>
    <property type="match status" value="1"/>
</dbReference>
<keyword evidence="3 12" id="KW-0808">Transferase</keyword>
<dbReference type="HAMAP" id="MF_00974">
    <property type="entry name" value="DNA_primase_DnaG"/>
    <property type="match status" value="1"/>
</dbReference>
<evidence type="ECO:0000256" key="11">
    <source>
        <dbReference type="ARBA" id="ARBA00023163"/>
    </source>
</evidence>
<dbReference type="InterPro" id="IPR006295">
    <property type="entry name" value="DNA_primase_DnaG"/>
</dbReference>
<keyword evidence="1 12" id="KW-0240">DNA-directed RNA polymerase</keyword>
<evidence type="ECO:0000256" key="10">
    <source>
        <dbReference type="ARBA" id="ARBA00023125"/>
    </source>
</evidence>
<keyword evidence="9" id="KW-0460">Magnesium</keyword>
<dbReference type="Pfam" id="PF13155">
    <property type="entry name" value="Toprim_2"/>
    <property type="match status" value="1"/>
</dbReference>
<dbReference type="InterPro" id="IPR016136">
    <property type="entry name" value="DNA_helicase_N/primase_C"/>
</dbReference>
<dbReference type="RefSeq" id="WP_245732807.1">
    <property type="nucleotide sequence ID" value="NZ_FOHJ01000006.1"/>
</dbReference>
<keyword evidence="4 12" id="KW-0548">Nucleotidyltransferase</keyword>
<evidence type="ECO:0000256" key="3">
    <source>
        <dbReference type="ARBA" id="ARBA00022679"/>
    </source>
</evidence>
<comment type="cofactor">
    <cofactor evidence="12 13 14">
        <name>Zn(2+)</name>
        <dbReference type="ChEBI" id="CHEBI:29105"/>
    </cofactor>
    <text evidence="12 13 14">Binds 1 zinc ion per monomer.</text>
</comment>
<keyword evidence="10 12" id="KW-0238">DNA-binding</keyword>
<dbReference type="InterPro" id="IPR013264">
    <property type="entry name" value="DNAG_N"/>
</dbReference>
<dbReference type="InterPro" id="IPR036185">
    <property type="entry name" value="DNA_heli_DnaB-like_N_sf"/>
</dbReference>
<evidence type="ECO:0000313" key="17">
    <source>
        <dbReference type="Proteomes" id="UP000199095"/>
    </source>
</evidence>
<dbReference type="FunFam" id="3.90.580.10:FF:000001">
    <property type="entry name" value="DNA primase"/>
    <property type="match status" value="1"/>
</dbReference>
<dbReference type="InterPro" id="IPR036977">
    <property type="entry name" value="DNA_primase_Znf_CHC2"/>
</dbReference>
<accession>A0A1I0FZ14</accession>
<name>A0A1I0FZ14_9BACI</name>
<dbReference type="InterPro" id="IPR019475">
    <property type="entry name" value="DNA_primase_DnaB-bd"/>
</dbReference>
<dbReference type="Gene3D" id="1.10.860.10">
    <property type="entry name" value="DNAb Helicase, Chain A"/>
    <property type="match status" value="1"/>
</dbReference>
<evidence type="ECO:0000256" key="5">
    <source>
        <dbReference type="ARBA" id="ARBA00022705"/>
    </source>
</evidence>
<keyword evidence="8 12" id="KW-0862">Zinc</keyword>
<dbReference type="EC" id="2.7.7.101" evidence="12"/>
<organism evidence="16 17">
    <name type="scientific">Salinibacillus kushneri</name>
    <dbReference type="NCBI Taxonomy" id="237682"/>
    <lineage>
        <taxon>Bacteria</taxon>
        <taxon>Bacillati</taxon>
        <taxon>Bacillota</taxon>
        <taxon>Bacilli</taxon>
        <taxon>Bacillales</taxon>
        <taxon>Bacillaceae</taxon>
        <taxon>Salinibacillus</taxon>
    </lineage>
</organism>
<dbReference type="InterPro" id="IPR050219">
    <property type="entry name" value="DnaG_primase"/>
</dbReference>
<dbReference type="Pfam" id="PF08275">
    <property type="entry name" value="DNAG_N"/>
    <property type="match status" value="1"/>
</dbReference>
<dbReference type="Pfam" id="PF10410">
    <property type="entry name" value="DnaB_bind"/>
    <property type="match status" value="1"/>
</dbReference>
<evidence type="ECO:0000256" key="12">
    <source>
        <dbReference type="HAMAP-Rule" id="MF_00974"/>
    </source>
</evidence>
<feature type="zinc finger region" description="CHC2-type" evidence="12 14">
    <location>
        <begin position="44"/>
        <end position="68"/>
    </location>
</feature>
<comment type="similarity">
    <text evidence="12 13">Belongs to the DnaG primase family.</text>
</comment>
<dbReference type="SMART" id="SM00400">
    <property type="entry name" value="ZnF_CHCC"/>
    <property type="match status" value="1"/>
</dbReference>
<dbReference type="GO" id="GO:0003899">
    <property type="term" value="F:DNA-directed RNA polymerase activity"/>
    <property type="evidence" value="ECO:0007669"/>
    <property type="project" value="UniProtKB-UniRule"/>
</dbReference>
<feature type="domain" description="Toprim" evidence="15">
    <location>
        <begin position="264"/>
        <end position="345"/>
    </location>
</feature>
<evidence type="ECO:0000256" key="1">
    <source>
        <dbReference type="ARBA" id="ARBA00022478"/>
    </source>
</evidence>
<dbReference type="PROSITE" id="PS50880">
    <property type="entry name" value="TOPRIM"/>
    <property type="match status" value="1"/>
</dbReference>
<keyword evidence="17" id="KW-1185">Reference proteome</keyword>
<dbReference type="InterPro" id="IPR030846">
    <property type="entry name" value="DnaG_bac"/>
</dbReference>
<dbReference type="Gene3D" id="6.10.140.360">
    <property type="match status" value="1"/>
</dbReference>
<reference evidence="17" key="1">
    <citation type="submission" date="2016-10" db="EMBL/GenBank/DDBJ databases">
        <authorList>
            <person name="Varghese N."/>
            <person name="Submissions S."/>
        </authorList>
    </citation>
    <scope>NUCLEOTIDE SEQUENCE [LARGE SCALE GENOMIC DNA]</scope>
    <source>
        <strain evidence="17">CGMCC 1.3566</strain>
    </source>
</reference>
<dbReference type="CDD" id="cd03364">
    <property type="entry name" value="TOPRIM_DnaG_primases"/>
    <property type="match status" value="1"/>
</dbReference>
<evidence type="ECO:0000256" key="7">
    <source>
        <dbReference type="ARBA" id="ARBA00022771"/>
    </source>
</evidence>
<dbReference type="NCBIfam" id="TIGR01391">
    <property type="entry name" value="dnaG"/>
    <property type="match status" value="1"/>
</dbReference>
<dbReference type="SUPFAM" id="SSF57783">
    <property type="entry name" value="Zinc beta-ribbon"/>
    <property type="match status" value="1"/>
</dbReference>
<dbReference type="Pfam" id="PF01807">
    <property type="entry name" value="Zn_ribbon_DnaG"/>
    <property type="match status" value="1"/>
</dbReference>
<dbReference type="GO" id="GO:0000428">
    <property type="term" value="C:DNA-directed RNA polymerase complex"/>
    <property type="evidence" value="ECO:0007669"/>
    <property type="project" value="UniProtKB-KW"/>
</dbReference>
<dbReference type="GO" id="GO:0003677">
    <property type="term" value="F:DNA binding"/>
    <property type="evidence" value="ECO:0007669"/>
    <property type="project" value="UniProtKB-KW"/>
</dbReference>
<dbReference type="GO" id="GO:0006269">
    <property type="term" value="P:DNA replication, synthesis of primer"/>
    <property type="evidence" value="ECO:0007669"/>
    <property type="project" value="UniProtKB-UniRule"/>
</dbReference>
<gene>
    <name evidence="12" type="primary">dnaG</name>
    <name evidence="16" type="ORF">SAMN05421676_106148</name>
</gene>
<comment type="function">
    <text evidence="12 13">RNA polymerase that catalyzes the synthesis of short RNA molecules used as primers for DNA polymerase during DNA replication.</text>
</comment>
<dbReference type="FunFam" id="3.90.980.10:FF:000001">
    <property type="entry name" value="DNA primase"/>
    <property type="match status" value="1"/>
</dbReference>
<dbReference type="GO" id="GO:0005737">
    <property type="term" value="C:cytoplasm"/>
    <property type="evidence" value="ECO:0007669"/>
    <property type="project" value="TreeGrafter"/>
</dbReference>
<comment type="subunit">
    <text evidence="12">Monomer. Interacts with DnaB.</text>
</comment>
<comment type="domain">
    <text evidence="12">Contains an N-terminal zinc-binding domain, a central core domain that contains the primase activity, and a C-terminal DnaB-binding domain.</text>
</comment>
<protein>
    <recommendedName>
        <fullName evidence="12 13">DNA primase</fullName>
        <ecNumber evidence="12">2.7.7.101</ecNumber>
    </recommendedName>
</protein>
<dbReference type="SUPFAM" id="SSF48024">
    <property type="entry name" value="N-terminal domain of DnaB helicase"/>
    <property type="match status" value="1"/>
</dbReference>
<dbReference type="PANTHER" id="PTHR30313">
    <property type="entry name" value="DNA PRIMASE"/>
    <property type="match status" value="1"/>
</dbReference>
<dbReference type="InterPro" id="IPR002694">
    <property type="entry name" value="Znf_CHC2"/>
</dbReference>
<keyword evidence="7 12" id="KW-0863">Zinc-finger</keyword>
<evidence type="ECO:0000256" key="8">
    <source>
        <dbReference type="ARBA" id="ARBA00022833"/>
    </source>
</evidence>
<dbReference type="Gene3D" id="3.90.580.10">
    <property type="entry name" value="Zinc finger, CHC2-type domain"/>
    <property type="match status" value="1"/>
</dbReference>
<keyword evidence="6 12" id="KW-0479">Metal-binding</keyword>
<evidence type="ECO:0000256" key="14">
    <source>
        <dbReference type="PIRSR" id="PIRSR002811-1"/>
    </source>
</evidence>
<dbReference type="PANTHER" id="PTHR30313:SF2">
    <property type="entry name" value="DNA PRIMASE"/>
    <property type="match status" value="1"/>
</dbReference>
<dbReference type="GO" id="GO:1990077">
    <property type="term" value="C:primosome complex"/>
    <property type="evidence" value="ECO:0007669"/>
    <property type="project" value="UniProtKB-KW"/>
</dbReference>
<dbReference type="Gene3D" id="3.40.1360.10">
    <property type="match status" value="1"/>
</dbReference>
<evidence type="ECO:0000256" key="9">
    <source>
        <dbReference type="ARBA" id="ARBA00022842"/>
    </source>
</evidence>
<evidence type="ECO:0000313" key="16">
    <source>
        <dbReference type="EMBL" id="SET63533.1"/>
    </source>
</evidence>
<dbReference type="InterPro" id="IPR037068">
    <property type="entry name" value="DNA_primase_core_N_sf"/>
</dbReference>
<dbReference type="InterPro" id="IPR006171">
    <property type="entry name" value="TOPRIM_dom"/>
</dbReference>
<keyword evidence="5 12" id="KW-0235">DNA replication</keyword>
<evidence type="ECO:0000256" key="2">
    <source>
        <dbReference type="ARBA" id="ARBA00022515"/>
    </source>
</evidence>
<proteinExistence type="inferred from homology"/>
<evidence type="ECO:0000256" key="13">
    <source>
        <dbReference type="PIRNR" id="PIRNR002811"/>
    </source>
</evidence>
<dbReference type="InterPro" id="IPR034151">
    <property type="entry name" value="TOPRIM_DnaG_bac"/>
</dbReference>
<keyword evidence="2 12" id="KW-0639">Primosome</keyword>
<dbReference type="Gene3D" id="3.90.980.10">
    <property type="entry name" value="DNA primase, catalytic core, N-terminal domain"/>
    <property type="match status" value="1"/>
</dbReference>
<evidence type="ECO:0000256" key="4">
    <source>
        <dbReference type="ARBA" id="ARBA00022695"/>
    </source>
</evidence>
<dbReference type="Proteomes" id="UP000199095">
    <property type="component" value="Unassembled WGS sequence"/>
</dbReference>
<dbReference type="GO" id="GO:0003678">
    <property type="term" value="F:DNA helicase activity"/>
    <property type="evidence" value="ECO:0007669"/>
    <property type="project" value="InterPro"/>
</dbReference>
<sequence>MVMDMPEQIPEQLIEEIKSEADVVEIVSEFVQLKRRGRNYLGLCPFHSEKTPSFTVSPDKQIFRCFGCGKGGNVITFLMEIEGISFFDAMSRLAENLGKSIPEQFSANKQSSLSHEDQNMLEAHEWLMKLYHHLLKHTKEGKDGLEYLKSRGMKDETIDQFQLGFAPDIKNFTASFLEKKGFSLQSMVKAGLLTDNRENKYIDRFQGRVIFPIRNHQGKTVAFGGRMIYQGEPKYLNSPETDIFHKGNVFYNFDLARNTIRKSGEAVLFEGYMDVISAYQAGVENGIATLGTSLTESQARLLRRYVDRVVICYDADSAGIEATKKAANILQNAGCYVKIAQLRQGMDPDDYIKTYGSESFREHVIGASITYMTFYLDYLKKDYNLQIESESMQYIEKALDEIAKLKKPFEIDYYLKELKDRFDISKEALQQEIAYRRRKFDKYKDNQQTESHTNNRKNTQKEHKLYPAFQNAERHLISLMLNNRNIAEKVQQELGGTFLITEHQVLVTYLYAFYEEGHDPDVSLFMEYLPESNLKDLTAQLAMQTLPDEVSDMEIEDYIYTIKSEKHRKNTIQTLELEQKEAERRNDPVTAAKIAMNILNLKKEWKKESNR</sequence>
<evidence type="ECO:0000256" key="6">
    <source>
        <dbReference type="ARBA" id="ARBA00022723"/>
    </source>
</evidence>
<dbReference type="SUPFAM" id="SSF56731">
    <property type="entry name" value="DNA primase core"/>
    <property type="match status" value="1"/>
</dbReference>
<evidence type="ECO:0000259" key="15">
    <source>
        <dbReference type="PROSITE" id="PS50880"/>
    </source>
</evidence>
<dbReference type="EMBL" id="FOHJ01000006">
    <property type="protein sequence ID" value="SET63533.1"/>
    <property type="molecule type" value="Genomic_DNA"/>
</dbReference>
<dbReference type="AlphaFoldDB" id="A0A1I0FZ14"/>
<comment type="catalytic activity">
    <reaction evidence="12">
        <text>ssDNA + n NTP = ssDNA/pppN(pN)n-1 hybrid + (n-1) diphosphate.</text>
        <dbReference type="EC" id="2.7.7.101"/>
    </reaction>
</comment>